<protein>
    <recommendedName>
        <fullName evidence="5">Ribosome biogenesis regulatory protein</fullName>
    </recommendedName>
</protein>
<dbReference type="InterPro" id="IPR007023">
    <property type="entry name" value="Ribosom_reg"/>
</dbReference>
<comment type="function">
    <text evidence="5">Involved in ribosomal large subunit assembly.</text>
</comment>
<comment type="similarity">
    <text evidence="2 5">Belongs to the RRS1 family.</text>
</comment>
<evidence type="ECO:0000256" key="3">
    <source>
        <dbReference type="ARBA" id="ARBA00022517"/>
    </source>
</evidence>
<accession>A0A5K3FS74</accession>
<feature type="region of interest" description="Disordered" evidence="6">
    <location>
        <begin position="200"/>
        <end position="259"/>
    </location>
</feature>
<dbReference type="AlphaFoldDB" id="A0A5K3FS74"/>
<feature type="compositionally biased region" description="Basic residues" evidence="6">
    <location>
        <begin position="227"/>
        <end position="259"/>
    </location>
</feature>
<name>A0A5K3FS74_MESCO</name>
<evidence type="ECO:0000313" key="7">
    <source>
        <dbReference type="WBParaSite" id="MCU_010765-RA"/>
    </source>
</evidence>
<evidence type="ECO:0000256" key="1">
    <source>
        <dbReference type="ARBA" id="ARBA00004123"/>
    </source>
</evidence>
<feature type="compositionally biased region" description="Basic and acidic residues" evidence="6">
    <location>
        <begin position="200"/>
        <end position="226"/>
    </location>
</feature>
<dbReference type="GO" id="GO:0042254">
    <property type="term" value="P:ribosome biogenesis"/>
    <property type="evidence" value="ECO:0007669"/>
    <property type="project" value="UniProtKB-KW"/>
</dbReference>
<proteinExistence type="inferred from homology"/>
<evidence type="ECO:0000256" key="5">
    <source>
        <dbReference type="RuleBase" id="RU364132"/>
    </source>
</evidence>
<evidence type="ECO:0000256" key="4">
    <source>
        <dbReference type="ARBA" id="ARBA00023242"/>
    </source>
</evidence>
<keyword evidence="4 5" id="KW-0539">Nucleus</keyword>
<reference evidence="7" key="1">
    <citation type="submission" date="2019-11" db="UniProtKB">
        <authorList>
            <consortium name="WormBaseParasite"/>
        </authorList>
    </citation>
    <scope>IDENTIFICATION</scope>
</reference>
<evidence type="ECO:0000256" key="6">
    <source>
        <dbReference type="SAM" id="MobiDB-lite"/>
    </source>
</evidence>
<dbReference type="Pfam" id="PF04939">
    <property type="entry name" value="RRS1"/>
    <property type="match status" value="1"/>
</dbReference>
<dbReference type="GO" id="GO:0005634">
    <property type="term" value="C:nucleus"/>
    <property type="evidence" value="ECO:0007669"/>
    <property type="project" value="UniProtKB-SubCell"/>
</dbReference>
<dbReference type="WBParaSite" id="MCU_010765-RA">
    <property type="protein sequence ID" value="MCU_010765-RA"/>
    <property type="gene ID" value="MCU_010765"/>
</dbReference>
<keyword evidence="3 5" id="KW-0690">Ribosome biogenesis</keyword>
<comment type="subcellular location">
    <subcellularLocation>
        <location evidence="1 5">Nucleus</location>
    </subcellularLocation>
</comment>
<sequence length="259" mass="29719">MDLSSRQLLSECDLGNLLYEDKAPLDPKDVNKCFLRDLTLSCTRDFLRQFWNLPTDQTDGISLSILPEPKFRLPREKQAPRARTLTRWERFAQMKGINKHKKSRKVWDDASQSWKPAWGKNRVDSVKDKWVLEVPENSDPYEDQFEKLTKARNERKAKNEFARLKNIARSIKKGQAPPVGVLTESEASKNALTRALEITKRSDASMGRFSEDINETKIANKTEKKQSKGKKAQVRKGKKRGPSRHAKGGKGRGRLSNKK</sequence>
<organism evidence="7">
    <name type="scientific">Mesocestoides corti</name>
    <name type="common">Flatworm</name>
    <dbReference type="NCBI Taxonomy" id="53468"/>
    <lineage>
        <taxon>Eukaryota</taxon>
        <taxon>Metazoa</taxon>
        <taxon>Spiralia</taxon>
        <taxon>Lophotrochozoa</taxon>
        <taxon>Platyhelminthes</taxon>
        <taxon>Cestoda</taxon>
        <taxon>Eucestoda</taxon>
        <taxon>Cyclophyllidea</taxon>
        <taxon>Mesocestoididae</taxon>
        <taxon>Mesocestoides</taxon>
    </lineage>
</organism>
<evidence type="ECO:0000256" key="2">
    <source>
        <dbReference type="ARBA" id="ARBA00010077"/>
    </source>
</evidence>